<dbReference type="Proteomes" id="UP000645612">
    <property type="component" value="Unassembled WGS sequence"/>
</dbReference>
<organism evidence="1 2">
    <name type="scientific">Burkholderia cepacia</name>
    <name type="common">Pseudomonas cepacia</name>
    <dbReference type="NCBI Taxonomy" id="292"/>
    <lineage>
        <taxon>Bacteria</taxon>
        <taxon>Pseudomonadati</taxon>
        <taxon>Pseudomonadota</taxon>
        <taxon>Betaproteobacteria</taxon>
        <taxon>Burkholderiales</taxon>
        <taxon>Burkholderiaceae</taxon>
        <taxon>Burkholderia</taxon>
        <taxon>Burkholderia cepacia complex</taxon>
    </lineage>
</organism>
<reference evidence="1" key="1">
    <citation type="submission" date="2020-12" db="EMBL/GenBank/DDBJ databases">
        <title>Burkholderia cepacia complex in Mexico.</title>
        <authorList>
            <person name="Estrada P."/>
        </authorList>
    </citation>
    <scope>NUCLEOTIDE SEQUENCE</scope>
    <source>
        <strain evidence="1">871</strain>
    </source>
</reference>
<sequence length="71" mass="7762">MKDYDIKLGFVDGNAIFPGSCPCERHVTAGHDVPSVEYFHTGHEGQHRTSVQCAECRADAPTRRTIAMTAA</sequence>
<dbReference type="AlphaFoldDB" id="A0A8I1AL66"/>
<dbReference type="RefSeq" id="WP_156190777.1">
    <property type="nucleotide sequence ID" value="NZ_CADDZZ010000012.1"/>
</dbReference>
<comment type="caution">
    <text evidence="1">The sequence shown here is derived from an EMBL/GenBank/DDBJ whole genome shotgun (WGS) entry which is preliminary data.</text>
</comment>
<name>A0A8I1AL66_BURCE</name>
<gene>
    <name evidence="1" type="ORF">JAO13_10300</name>
</gene>
<evidence type="ECO:0000313" key="2">
    <source>
        <dbReference type="Proteomes" id="UP000645612"/>
    </source>
</evidence>
<evidence type="ECO:0000313" key="1">
    <source>
        <dbReference type="EMBL" id="MBH9696829.1"/>
    </source>
</evidence>
<protein>
    <submittedName>
        <fullName evidence="1">Uncharacterized protein</fullName>
    </submittedName>
</protein>
<proteinExistence type="predicted"/>
<dbReference type="EMBL" id="JAEDXG010000007">
    <property type="protein sequence ID" value="MBH9696829.1"/>
    <property type="molecule type" value="Genomic_DNA"/>
</dbReference>
<accession>A0A8I1AL66</accession>